<name>X0ZMF6_9ZZZZ</name>
<dbReference type="EMBL" id="BART01008871">
    <property type="protein sequence ID" value="GAG59277.1"/>
    <property type="molecule type" value="Genomic_DNA"/>
</dbReference>
<feature type="non-terminal residue" evidence="2">
    <location>
        <position position="137"/>
    </location>
</feature>
<evidence type="ECO:0000256" key="1">
    <source>
        <dbReference type="SAM" id="MobiDB-lite"/>
    </source>
</evidence>
<comment type="caution">
    <text evidence="2">The sequence shown here is derived from an EMBL/GenBank/DDBJ whole genome shotgun (WGS) entry which is preliminary data.</text>
</comment>
<reference evidence="2" key="1">
    <citation type="journal article" date="2014" name="Front. Microbiol.">
        <title>High frequency of phylogenetically diverse reductive dehalogenase-homologous genes in deep subseafloor sedimentary metagenomes.</title>
        <authorList>
            <person name="Kawai M."/>
            <person name="Futagami T."/>
            <person name="Toyoda A."/>
            <person name="Takaki Y."/>
            <person name="Nishi S."/>
            <person name="Hori S."/>
            <person name="Arai W."/>
            <person name="Tsubouchi T."/>
            <person name="Morono Y."/>
            <person name="Uchiyama I."/>
            <person name="Ito T."/>
            <person name="Fujiyama A."/>
            <person name="Inagaki F."/>
            <person name="Takami H."/>
        </authorList>
    </citation>
    <scope>NUCLEOTIDE SEQUENCE</scope>
    <source>
        <strain evidence="2">Expedition CK06-06</strain>
    </source>
</reference>
<dbReference type="AlphaFoldDB" id="X0ZMF6"/>
<organism evidence="2">
    <name type="scientific">marine sediment metagenome</name>
    <dbReference type="NCBI Taxonomy" id="412755"/>
    <lineage>
        <taxon>unclassified sequences</taxon>
        <taxon>metagenomes</taxon>
        <taxon>ecological metagenomes</taxon>
    </lineage>
</organism>
<gene>
    <name evidence="2" type="ORF">S01H4_19830</name>
</gene>
<feature type="region of interest" description="Disordered" evidence="1">
    <location>
        <begin position="1"/>
        <end position="21"/>
    </location>
</feature>
<protein>
    <submittedName>
        <fullName evidence="2">Uncharacterized protein</fullName>
    </submittedName>
</protein>
<sequence>MLDAFVKKRRKRESRPQTLSEIAKELRQKTISSVQEKVKSKGGLEGVKIFPEGKFTVIPESATAYLGFEKQLGTGKMKDTFGVPFQGLGEGRYRQSEAIGMQDLRSYDKIEKATKNFASTITTTTKKAWKKTEVIPQ</sequence>
<accession>X0ZMF6</accession>
<proteinExistence type="predicted"/>
<evidence type="ECO:0000313" key="2">
    <source>
        <dbReference type="EMBL" id="GAG59277.1"/>
    </source>
</evidence>